<feature type="domain" description="Pesticidal crystal protein Cry1Aa" evidence="2">
    <location>
        <begin position="462"/>
        <end position="519"/>
    </location>
</feature>
<dbReference type="SUPFAM" id="SSF49373">
    <property type="entry name" value="Invasin/intimin cell-adhesion fragments"/>
    <property type="match status" value="1"/>
</dbReference>
<dbReference type="AlphaFoldDB" id="A0A4V5TJE4"/>
<name>A0A4V5TJE4_9BACL</name>
<reference evidence="3 4" key="1">
    <citation type="submission" date="2019-04" db="EMBL/GenBank/DDBJ databases">
        <title>Whole genome sequencing of Brevibacillus sp. TGS2-1.</title>
        <authorList>
            <person name="Choi A."/>
        </authorList>
    </citation>
    <scope>NUCLEOTIDE SEQUENCE [LARGE SCALE GENOMIC DNA]</scope>
    <source>
        <strain evidence="3 4">TGS2-1</strain>
    </source>
</reference>
<accession>A0A4V5TJE4</accession>
<dbReference type="Proteomes" id="UP000307841">
    <property type="component" value="Unassembled WGS sequence"/>
</dbReference>
<comment type="caution">
    <text evidence="3">The sequence shown here is derived from an EMBL/GenBank/DDBJ whole genome shotgun (WGS) entry which is preliminary data.</text>
</comment>
<keyword evidence="1" id="KW-0732">Signal</keyword>
<dbReference type="OrthoDB" id="2464762at2"/>
<sequence length="822" mass="91415">MGKQQPKAKTILTAVVSTGFLLSFVGNAYAAVSYPIKEIQTIGTASASVAEDQTDEEVREVSEEVVEEDNQSWESLLESEGHTATNGFIAYRLENAPDKAPAAKNFRLTAAIDDRNPTRIKIQNFIWLEKEQLVLLSFSPIRATKKEQTVSLRLQYDGEEEEFEPYVIAEKGTKAERIELVAIAEDAQLSTKDRTDKSLPLVAVAFDENNRIVTGRELLWSSSNKRIAFVNIEGKVTAKNEGLVEITAKMDDAEAVFEIAVDGAELPDLPALSVSETVIEEAGANDGSITAKQTLKLSNGKFIGELSADDIEVHNLPEGLAIEVNQESDDELIILFTGQVKKHSVADTVKEVSFTIDKRNIKRAQKDVTSDSFSIRFRDPVIVIPSPIDPPPIPALLKAKRAVEELFTDGKKEELREGTTQKQIDDAKKLVEGLENSVQEKPGLLADIEKAQDQYDDLLLVEAKKAVRDLFTDSNGAALKPEVTQSTIHAAKEKVNKLNDGSETKVLLLADIQKAQELLELGNTPPEEVKRAVEGLFTTNDMIELRPKVTQEMIDAAYSKVKLLREGPEKTHWMSYVDKAQMLFNNPRVDRWPDAKIELPIAPTQNRQVTIGDKWEPAMDKRALSEYLEVSVKNQPLSYNYDKQLDRFVINEKEYITVEVDESLLEMTHGEYGVTFKAKPAVTEDDNSYAVFKLYRGQDLLDTEEIGVGFDATNPQLSPDVTEEGTTYTLSASEPLRNDPNPNLRLLFSPSGNFDDKREVTGYARFQVSGNTIRVTFQDTFYNLFGSLITEQSKVSFEPGFIRDKAGNLIQGTATAPVTPKQ</sequence>
<proteinExistence type="predicted"/>
<protein>
    <recommendedName>
        <fullName evidence="2">Pesticidal crystal protein Cry1Aa domain-containing protein</fullName>
    </recommendedName>
</protein>
<organism evidence="3 4">
    <name type="scientific">Brevibacillus antibioticus</name>
    <dbReference type="NCBI Taxonomy" id="2570228"/>
    <lineage>
        <taxon>Bacteria</taxon>
        <taxon>Bacillati</taxon>
        <taxon>Bacillota</taxon>
        <taxon>Bacilli</taxon>
        <taxon>Bacillales</taxon>
        <taxon>Paenibacillaceae</taxon>
        <taxon>Brevibacillus</taxon>
    </lineage>
</organism>
<feature type="chain" id="PRO_5020358967" description="Pesticidal crystal protein Cry1Aa domain-containing protein" evidence="1">
    <location>
        <begin position="31"/>
        <end position="822"/>
    </location>
</feature>
<dbReference type="InterPro" id="IPR054544">
    <property type="entry name" value="Pest_crys_Cry1Aa_dom-IV"/>
</dbReference>
<feature type="domain" description="Pesticidal crystal protein Cry1Aa" evidence="2">
    <location>
        <begin position="396"/>
        <end position="457"/>
    </location>
</feature>
<feature type="domain" description="Pesticidal crystal protein Cry1Aa" evidence="2">
    <location>
        <begin position="530"/>
        <end position="585"/>
    </location>
</feature>
<gene>
    <name evidence="3" type="ORF">E8L90_29480</name>
</gene>
<dbReference type="InterPro" id="IPR008964">
    <property type="entry name" value="Invasin/intimin_cell_adhesion"/>
</dbReference>
<dbReference type="Pfam" id="PF18449">
    <property type="entry name" value="Endotoxin_C2"/>
    <property type="match status" value="3"/>
</dbReference>
<evidence type="ECO:0000313" key="4">
    <source>
        <dbReference type="Proteomes" id="UP000307841"/>
    </source>
</evidence>
<keyword evidence="4" id="KW-1185">Reference proteome</keyword>
<feature type="signal peptide" evidence="1">
    <location>
        <begin position="1"/>
        <end position="30"/>
    </location>
</feature>
<evidence type="ECO:0000313" key="3">
    <source>
        <dbReference type="EMBL" id="TKI59203.1"/>
    </source>
</evidence>
<dbReference type="RefSeq" id="WP_137033151.1">
    <property type="nucleotide sequence ID" value="NZ_SZNK01000001.1"/>
</dbReference>
<evidence type="ECO:0000259" key="2">
    <source>
        <dbReference type="Pfam" id="PF18449"/>
    </source>
</evidence>
<dbReference type="Gene3D" id="2.60.40.1080">
    <property type="match status" value="1"/>
</dbReference>
<evidence type="ECO:0000256" key="1">
    <source>
        <dbReference type="SAM" id="SignalP"/>
    </source>
</evidence>
<dbReference type="EMBL" id="SZNK01000001">
    <property type="protein sequence ID" value="TKI59203.1"/>
    <property type="molecule type" value="Genomic_DNA"/>
</dbReference>